<evidence type="ECO:0000256" key="3">
    <source>
        <dbReference type="ARBA" id="ARBA00022840"/>
    </source>
</evidence>
<dbReference type="Pfam" id="PF01923">
    <property type="entry name" value="Cob_adeno_trans"/>
    <property type="match status" value="1"/>
</dbReference>
<dbReference type="Proteomes" id="UP001589688">
    <property type="component" value="Unassembled WGS sequence"/>
</dbReference>
<dbReference type="NCBIfam" id="TIGR00636">
    <property type="entry name" value="PduO_Nterm"/>
    <property type="match status" value="1"/>
</dbReference>
<dbReference type="RefSeq" id="WP_027952768.1">
    <property type="nucleotide sequence ID" value="NZ_JADU01000032.1"/>
</dbReference>
<reference evidence="7 8" key="1">
    <citation type="submission" date="2024-09" db="EMBL/GenBank/DDBJ databases">
        <authorList>
            <person name="Sun Q."/>
            <person name="Mori K."/>
        </authorList>
    </citation>
    <scope>NUCLEOTIDE SEQUENCE [LARGE SCALE GENOMIC DNA]</scope>
    <source>
        <strain evidence="7 8">ATCC 51272</strain>
    </source>
</reference>
<keyword evidence="2 4" id="KW-0547">Nucleotide-binding</keyword>
<feature type="compositionally biased region" description="Polar residues" evidence="5">
    <location>
        <begin position="1"/>
        <end position="16"/>
    </location>
</feature>
<dbReference type="InterPro" id="IPR036451">
    <property type="entry name" value="CblAdoTrfase-like_sf"/>
</dbReference>
<keyword evidence="1 4" id="KW-0808">Transferase</keyword>
<dbReference type="InterPro" id="IPR029499">
    <property type="entry name" value="PduO-typ"/>
</dbReference>
<evidence type="ECO:0000313" key="7">
    <source>
        <dbReference type="EMBL" id="MFB9897310.1"/>
    </source>
</evidence>
<feature type="region of interest" description="Disordered" evidence="5">
    <location>
        <begin position="1"/>
        <end position="20"/>
    </location>
</feature>
<comment type="catalytic activity">
    <reaction evidence="4">
        <text>2 cob(II)yrinate a,c diamide + reduced [electron-transfer flavoprotein] + 2 ATP = 2 adenosylcob(III)yrinate a,c-diamide + 2 triphosphate + oxidized [electron-transfer flavoprotein] + 3 H(+)</text>
        <dbReference type="Rhea" id="RHEA:11528"/>
        <dbReference type="Rhea" id="RHEA-COMP:10685"/>
        <dbReference type="Rhea" id="RHEA-COMP:10686"/>
        <dbReference type="ChEBI" id="CHEBI:15378"/>
        <dbReference type="ChEBI" id="CHEBI:18036"/>
        <dbReference type="ChEBI" id="CHEBI:30616"/>
        <dbReference type="ChEBI" id="CHEBI:57692"/>
        <dbReference type="ChEBI" id="CHEBI:58307"/>
        <dbReference type="ChEBI" id="CHEBI:58503"/>
        <dbReference type="ChEBI" id="CHEBI:58537"/>
        <dbReference type="EC" id="2.5.1.17"/>
    </reaction>
</comment>
<keyword evidence="3 4" id="KW-0067">ATP-binding</keyword>
<evidence type="ECO:0000313" key="8">
    <source>
        <dbReference type="Proteomes" id="UP001589688"/>
    </source>
</evidence>
<dbReference type="InterPro" id="IPR016030">
    <property type="entry name" value="CblAdoTrfase-like"/>
</dbReference>
<organism evidence="7 8">
    <name type="scientific">Hallella seregens ATCC 51272</name>
    <dbReference type="NCBI Taxonomy" id="1336250"/>
    <lineage>
        <taxon>Bacteria</taxon>
        <taxon>Pseudomonadati</taxon>
        <taxon>Bacteroidota</taxon>
        <taxon>Bacteroidia</taxon>
        <taxon>Bacteroidales</taxon>
        <taxon>Prevotellaceae</taxon>
        <taxon>Hallella</taxon>
    </lineage>
</organism>
<dbReference type="SUPFAM" id="SSF89028">
    <property type="entry name" value="Cobalamin adenosyltransferase-like"/>
    <property type="match status" value="1"/>
</dbReference>
<evidence type="ECO:0000256" key="2">
    <source>
        <dbReference type="ARBA" id="ARBA00022741"/>
    </source>
</evidence>
<comment type="similarity">
    <text evidence="4">Belongs to the Cob(I)alamin adenosyltransferase family.</text>
</comment>
<dbReference type="EMBL" id="JBHLZF010000002">
    <property type="protein sequence ID" value="MFB9897310.1"/>
    <property type="molecule type" value="Genomic_DNA"/>
</dbReference>
<gene>
    <name evidence="7" type="ORF">ACFFK8_05720</name>
</gene>
<keyword evidence="4" id="KW-0169">Cobalamin biosynthesis</keyword>
<dbReference type="PANTHER" id="PTHR12213:SF0">
    <property type="entry name" value="CORRINOID ADENOSYLTRANSFERASE MMAB"/>
    <property type="match status" value="1"/>
</dbReference>
<evidence type="ECO:0000256" key="4">
    <source>
        <dbReference type="RuleBase" id="RU366026"/>
    </source>
</evidence>
<dbReference type="EC" id="2.5.1.17" evidence="4"/>
<accession>A0ABV5ZIW8</accession>
<evidence type="ECO:0000256" key="1">
    <source>
        <dbReference type="ARBA" id="ARBA00022679"/>
    </source>
</evidence>
<dbReference type="Gene3D" id="1.20.1200.10">
    <property type="entry name" value="Cobalamin adenosyltransferase-like"/>
    <property type="match status" value="1"/>
</dbReference>
<name>A0ABV5ZIW8_9BACT</name>
<dbReference type="GO" id="GO:0008817">
    <property type="term" value="F:corrinoid adenosyltransferase activity"/>
    <property type="evidence" value="ECO:0007669"/>
    <property type="project" value="UniProtKB-EC"/>
</dbReference>
<protein>
    <recommendedName>
        <fullName evidence="4">Corrinoid adenosyltransferase</fullName>
        <ecNumber evidence="4">2.5.1.17</ecNumber>
    </recommendedName>
    <alternativeName>
        <fullName evidence="4">Cob(II)alamin adenosyltransferase</fullName>
    </alternativeName>
    <alternativeName>
        <fullName evidence="4">Cob(II)yrinic acid a,c-diamide adenosyltransferase</fullName>
    </alternativeName>
    <alternativeName>
        <fullName evidence="4">Cobinamide/cobalamin adenosyltransferase</fullName>
    </alternativeName>
</protein>
<comment type="caution">
    <text evidence="7">The sequence shown here is derived from an EMBL/GenBank/DDBJ whole genome shotgun (WGS) entry which is preliminary data.</text>
</comment>
<comment type="catalytic activity">
    <reaction evidence="4">
        <text>2 cob(II)alamin + reduced [electron-transfer flavoprotein] + 2 ATP = 2 adenosylcob(III)alamin + 2 triphosphate + oxidized [electron-transfer flavoprotein] + 3 H(+)</text>
        <dbReference type="Rhea" id="RHEA:28671"/>
        <dbReference type="Rhea" id="RHEA-COMP:10685"/>
        <dbReference type="Rhea" id="RHEA-COMP:10686"/>
        <dbReference type="ChEBI" id="CHEBI:15378"/>
        <dbReference type="ChEBI" id="CHEBI:16304"/>
        <dbReference type="ChEBI" id="CHEBI:18036"/>
        <dbReference type="ChEBI" id="CHEBI:18408"/>
        <dbReference type="ChEBI" id="CHEBI:30616"/>
        <dbReference type="ChEBI" id="CHEBI:57692"/>
        <dbReference type="ChEBI" id="CHEBI:58307"/>
        <dbReference type="EC" id="2.5.1.17"/>
    </reaction>
</comment>
<keyword evidence="8" id="KW-1185">Reference proteome</keyword>
<sequence>MNITTKKGDQGSTSLYDGTRVPKDDARIELNGELDELNALLGLCKAATGQSQPYETVQRELMLLMAVVARRPDAAAADVLSAAVDRMEQFVRTATEGRRFDFVLPGRSLADAAIHMARAKVRTCERRLVALQREDALPPVLLVYLNRLSDFLFCLPD</sequence>
<evidence type="ECO:0000259" key="6">
    <source>
        <dbReference type="Pfam" id="PF01923"/>
    </source>
</evidence>
<comment type="pathway">
    <text evidence="4">Cofactor biosynthesis; adenosylcobalamin biosynthesis; adenosylcobalamin from cob(II)yrinate a,c-diamide: step 2/7.</text>
</comment>
<feature type="domain" description="Cobalamin adenosyltransferase-like" evidence="6">
    <location>
        <begin position="3"/>
        <end position="155"/>
    </location>
</feature>
<dbReference type="PANTHER" id="PTHR12213">
    <property type="entry name" value="CORRINOID ADENOSYLTRANSFERASE"/>
    <property type="match status" value="1"/>
</dbReference>
<evidence type="ECO:0000256" key="5">
    <source>
        <dbReference type="SAM" id="MobiDB-lite"/>
    </source>
</evidence>
<proteinExistence type="inferred from homology"/>